<dbReference type="EMBL" id="RCCI01000007">
    <property type="protein sequence ID" value="RLJ62729.1"/>
    <property type="molecule type" value="Genomic_DNA"/>
</dbReference>
<comment type="caution">
    <text evidence="1">The sequence shown here is derived from an EMBL/GenBank/DDBJ whole genome shotgun (WGS) entry which is preliminary data.</text>
</comment>
<sequence>MSRAQELIDLPSESLSVELKQWIDPDSPEGIAKIARSALALRNFGGGYLVIGFMDDTLAPDTTNVPLDVHGAFHLDKIQGLVSRYASEPFEITVSFPTRGEQAYPVIEIPPGIKTPVAAKADLIHNGQKLITADDVYVRTLRSNNTPSTSKAGWKDWPKVVEVCFDNREADIGRFLRRHLSGGNLTVLQELLGGLAQGGEPVPTTEELARALLQEGESRFLTALSQRKIELPSHGTWEVALVISGAIGQFAANRDFLNLLDSTNPDYTGWPVWLDSRGFTDTQSRPYVLDGGWEALIVSLDSGWSNHIDFERFDPKGHFYLRRALQDDISGSERAPAPMVAMDFALQVIRVAEALAVGTAFAKAMSTDPEKTVATFALRWTRLRNRELHSWANPERYISPGRRAHQDTVESTVTIPSDVAISGLDVFVAKALGPLFEVFDGFVLGQAVYEDLTKRLIERKL</sequence>
<organism evidence="1 2">
    <name type="scientific">Sulfurisoma sediminicola</name>
    <dbReference type="NCBI Taxonomy" id="1381557"/>
    <lineage>
        <taxon>Bacteria</taxon>
        <taxon>Pseudomonadati</taxon>
        <taxon>Pseudomonadota</taxon>
        <taxon>Betaproteobacteria</taxon>
        <taxon>Nitrosomonadales</taxon>
        <taxon>Sterolibacteriaceae</taxon>
        <taxon>Sulfurisoma</taxon>
    </lineage>
</organism>
<proteinExistence type="predicted"/>
<dbReference type="InterPro" id="IPR038461">
    <property type="entry name" value="Schlafen_AlbA_2_dom_sf"/>
</dbReference>
<keyword evidence="2" id="KW-1185">Reference proteome</keyword>
<dbReference type="AlphaFoldDB" id="A0A497X949"/>
<dbReference type="Gene3D" id="3.30.950.30">
    <property type="entry name" value="Schlafen, AAA domain"/>
    <property type="match status" value="1"/>
</dbReference>
<protein>
    <recommendedName>
        <fullName evidence="3">DNA-binding protein</fullName>
    </recommendedName>
</protein>
<dbReference type="Proteomes" id="UP000268908">
    <property type="component" value="Unassembled WGS sequence"/>
</dbReference>
<reference evidence="1 2" key="1">
    <citation type="submission" date="2018-10" db="EMBL/GenBank/DDBJ databases">
        <title>Genomic Encyclopedia of Type Strains, Phase IV (KMG-IV): sequencing the most valuable type-strain genomes for metagenomic binning, comparative biology and taxonomic classification.</title>
        <authorList>
            <person name="Goeker M."/>
        </authorList>
    </citation>
    <scope>NUCLEOTIDE SEQUENCE [LARGE SCALE GENOMIC DNA]</scope>
    <source>
        <strain evidence="1 2">DSM 26916</strain>
    </source>
</reference>
<dbReference type="OrthoDB" id="3078165at2"/>
<name>A0A497X949_9PROT</name>
<evidence type="ECO:0008006" key="3">
    <source>
        <dbReference type="Google" id="ProtNLM"/>
    </source>
</evidence>
<evidence type="ECO:0000313" key="1">
    <source>
        <dbReference type="EMBL" id="RLJ62729.1"/>
    </source>
</evidence>
<accession>A0A497X949</accession>
<evidence type="ECO:0000313" key="2">
    <source>
        <dbReference type="Proteomes" id="UP000268908"/>
    </source>
</evidence>
<gene>
    <name evidence="1" type="ORF">DFR35_2545</name>
</gene>
<dbReference type="RefSeq" id="WP_121243002.1">
    <property type="nucleotide sequence ID" value="NZ_BHVV01000008.1"/>
</dbReference>